<feature type="transmembrane region" description="Helical" evidence="1">
    <location>
        <begin position="30"/>
        <end position="47"/>
    </location>
</feature>
<keyword evidence="3" id="KW-1185">Reference proteome</keyword>
<organism evidence="2 3">
    <name type="scientific">Candidatus Neptunichlamydia vexilliferae</name>
    <dbReference type="NCBI Taxonomy" id="1651774"/>
    <lineage>
        <taxon>Bacteria</taxon>
        <taxon>Pseudomonadati</taxon>
        <taxon>Chlamydiota</taxon>
        <taxon>Chlamydiia</taxon>
        <taxon>Parachlamydiales</taxon>
        <taxon>Simkaniaceae</taxon>
        <taxon>Candidatus Neptunichlamydia</taxon>
    </lineage>
</organism>
<feature type="transmembrane region" description="Helical" evidence="1">
    <location>
        <begin position="59"/>
        <end position="75"/>
    </location>
</feature>
<dbReference type="Proteomes" id="UP001194714">
    <property type="component" value="Unassembled WGS sequence"/>
</dbReference>
<reference evidence="2 3" key="1">
    <citation type="submission" date="2020-01" db="EMBL/GenBank/DDBJ databases">
        <title>Draft genome sequence of Cand. Neptunochlamydia vexilliferae K9.</title>
        <authorList>
            <person name="Schulz F."/>
            <person name="Koestlbacher S."/>
            <person name="Wascher F."/>
            <person name="Pizzetti I."/>
            <person name="Horn M."/>
        </authorList>
    </citation>
    <scope>NUCLEOTIDE SEQUENCE [LARGE SCALE GENOMIC DNA]</scope>
    <source>
        <strain evidence="2 3">K9</strain>
    </source>
</reference>
<accession>A0ABS0B3A8</accession>
<dbReference type="EMBL" id="JAAEJV010000099">
    <property type="protein sequence ID" value="MBF5060231.1"/>
    <property type="molecule type" value="Genomic_DNA"/>
</dbReference>
<name>A0ABS0B3A8_9BACT</name>
<keyword evidence="1" id="KW-0472">Membrane</keyword>
<protein>
    <submittedName>
        <fullName evidence="2">Uncharacterized protein</fullName>
    </submittedName>
</protein>
<keyword evidence="1" id="KW-0812">Transmembrane</keyword>
<feature type="transmembrane region" description="Helical" evidence="1">
    <location>
        <begin position="132"/>
        <end position="149"/>
    </location>
</feature>
<gene>
    <name evidence="2" type="ORF">NEPTK9_001764</name>
</gene>
<feature type="transmembrane region" description="Helical" evidence="1">
    <location>
        <begin position="199"/>
        <end position="224"/>
    </location>
</feature>
<feature type="transmembrane region" description="Helical" evidence="1">
    <location>
        <begin position="345"/>
        <end position="363"/>
    </location>
</feature>
<feature type="transmembrane region" description="Helical" evidence="1">
    <location>
        <begin position="244"/>
        <end position="270"/>
    </location>
</feature>
<feature type="transmembrane region" description="Helical" evidence="1">
    <location>
        <begin position="105"/>
        <end position="120"/>
    </location>
</feature>
<feature type="transmembrane region" description="Helical" evidence="1">
    <location>
        <begin position="312"/>
        <end position="333"/>
    </location>
</feature>
<sequence length="374" mass="41026">MVAGLLPRIDIKSEEKNYTKESSFSNTHRIAHAVIIALSTIILAPAFNKHFSDQWMGKLQALAWGGLSGGLYYLTPNSNTYGQWDKLDSHKGKKILINDSYKKRFLAYSLMAGLAVYGTWKQITTKPLFGNFAVAALLSGLTYTAMTPLNKKMLKWADPRLSEHKCKIFLKHLPITLLPILVAALFTRPLSRYFFSHKVSLSQLIGFIASSLFSIAATRCWIYNTENKDDANFLASIQLSSYDWGWYEGGLSIAAQVIVFVGSLIIFSAGKAVLKLAKENPSLYPMVPVGLSMAGSYLAGKTLGDLKSNDTGLVVGAITALVAGILVSPLLPSKSLSHRVSFKQSAGFTAVGLLPLLFAIKFIKEETADYELLR</sequence>
<feature type="transmembrane region" description="Helical" evidence="1">
    <location>
        <begin position="282"/>
        <end position="300"/>
    </location>
</feature>
<proteinExistence type="predicted"/>
<evidence type="ECO:0000313" key="2">
    <source>
        <dbReference type="EMBL" id="MBF5060231.1"/>
    </source>
</evidence>
<keyword evidence="1" id="KW-1133">Transmembrane helix</keyword>
<evidence type="ECO:0000256" key="1">
    <source>
        <dbReference type="SAM" id="Phobius"/>
    </source>
</evidence>
<feature type="transmembrane region" description="Helical" evidence="1">
    <location>
        <begin position="169"/>
        <end position="187"/>
    </location>
</feature>
<evidence type="ECO:0000313" key="3">
    <source>
        <dbReference type="Proteomes" id="UP001194714"/>
    </source>
</evidence>
<comment type="caution">
    <text evidence="2">The sequence shown here is derived from an EMBL/GenBank/DDBJ whole genome shotgun (WGS) entry which is preliminary data.</text>
</comment>